<accession>A0A250KT91</accession>
<dbReference type="InterPro" id="IPR036249">
    <property type="entry name" value="Thioredoxin-like_sf"/>
</dbReference>
<dbReference type="SUPFAM" id="SSF52833">
    <property type="entry name" value="Thioredoxin-like"/>
    <property type="match status" value="1"/>
</dbReference>
<dbReference type="GO" id="GO:0016209">
    <property type="term" value="F:antioxidant activity"/>
    <property type="evidence" value="ECO:0007669"/>
    <property type="project" value="InterPro"/>
</dbReference>
<dbReference type="OrthoDB" id="5956088at2"/>
<feature type="signal peptide" evidence="1">
    <location>
        <begin position="1"/>
        <end position="25"/>
    </location>
</feature>
<dbReference type="KEGG" id="mmai:sS8_2931"/>
<feature type="chain" id="PRO_5012377299" description="Alkyl hydroperoxide reductase subunit C/ Thiol specific antioxidant domain-containing protein" evidence="1">
    <location>
        <begin position="26"/>
        <end position="164"/>
    </location>
</feature>
<reference evidence="3 4" key="1">
    <citation type="submission" date="2016-12" db="EMBL/GenBank/DDBJ databases">
        <title>Genome sequencing of Methylocaldum marinum.</title>
        <authorList>
            <person name="Takeuchi M."/>
            <person name="Kamagata Y."/>
            <person name="Hiraoka S."/>
            <person name="Oshima K."/>
            <person name="Hattori M."/>
            <person name="Iwasaki W."/>
        </authorList>
    </citation>
    <scope>NUCLEOTIDE SEQUENCE [LARGE SCALE GENOMIC DNA]</scope>
    <source>
        <strain evidence="3 4">S8</strain>
    </source>
</reference>
<dbReference type="Gene3D" id="3.40.30.10">
    <property type="entry name" value="Glutaredoxin"/>
    <property type="match status" value="1"/>
</dbReference>
<dbReference type="Pfam" id="PF00578">
    <property type="entry name" value="AhpC-TSA"/>
    <property type="match status" value="1"/>
</dbReference>
<sequence>MCIDMKKIFAPLCLLLTLCSAPLYAENQTQPFKAGTLNEILKARQGKPFMLMFWSLDCTSCMKDLDALSASMKKHPKLDLVMVSTDEAEFSGEVAEVLEKHKLGQVESWIFDESNAQRLRYEVDPSWYGELPRSYFYDAGHNRLPVSGAITTEHIDAWVAAVKP</sequence>
<gene>
    <name evidence="3" type="ORF">sS8_2931</name>
</gene>
<keyword evidence="4" id="KW-1185">Reference proteome</keyword>
<keyword evidence="1" id="KW-0732">Signal</keyword>
<feature type="domain" description="Alkyl hydroperoxide reductase subunit C/ Thiol specific antioxidant" evidence="2">
    <location>
        <begin position="40"/>
        <end position="138"/>
    </location>
</feature>
<evidence type="ECO:0000256" key="1">
    <source>
        <dbReference type="SAM" id="SignalP"/>
    </source>
</evidence>
<proteinExistence type="predicted"/>
<evidence type="ECO:0000259" key="2">
    <source>
        <dbReference type="Pfam" id="PF00578"/>
    </source>
</evidence>
<dbReference type="AlphaFoldDB" id="A0A250KT91"/>
<dbReference type="Proteomes" id="UP000266313">
    <property type="component" value="Chromosome"/>
</dbReference>
<dbReference type="GO" id="GO:0016491">
    <property type="term" value="F:oxidoreductase activity"/>
    <property type="evidence" value="ECO:0007669"/>
    <property type="project" value="InterPro"/>
</dbReference>
<evidence type="ECO:0000313" key="4">
    <source>
        <dbReference type="Proteomes" id="UP000266313"/>
    </source>
</evidence>
<organism evidence="3 4">
    <name type="scientific">Methylocaldum marinum</name>
    <dbReference type="NCBI Taxonomy" id="1432792"/>
    <lineage>
        <taxon>Bacteria</taxon>
        <taxon>Pseudomonadati</taxon>
        <taxon>Pseudomonadota</taxon>
        <taxon>Gammaproteobacteria</taxon>
        <taxon>Methylococcales</taxon>
        <taxon>Methylococcaceae</taxon>
        <taxon>Methylocaldum</taxon>
    </lineage>
</organism>
<evidence type="ECO:0000313" key="3">
    <source>
        <dbReference type="EMBL" id="BBA34875.1"/>
    </source>
</evidence>
<dbReference type="EMBL" id="AP017928">
    <property type="protein sequence ID" value="BBA34875.1"/>
    <property type="molecule type" value="Genomic_DNA"/>
</dbReference>
<dbReference type="InterPro" id="IPR000866">
    <property type="entry name" value="AhpC/TSA"/>
</dbReference>
<protein>
    <recommendedName>
        <fullName evidence="2">Alkyl hydroperoxide reductase subunit C/ Thiol specific antioxidant domain-containing protein</fullName>
    </recommendedName>
</protein>
<name>A0A250KT91_9GAMM</name>